<dbReference type="Proteomes" id="UP001341840">
    <property type="component" value="Unassembled WGS sequence"/>
</dbReference>
<name>A0ABU6WG67_9FABA</name>
<keyword evidence="2" id="KW-1185">Reference proteome</keyword>
<evidence type="ECO:0000313" key="1">
    <source>
        <dbReference type="EMBL" id="MED6183821.1"/>
    </source>
</evidence>
<accession>A0ABU6WG67</accession>
<gene>
    <name evidence="1" type="ORF">PIB30_041338</name>
</gene>
<evidence type="ECO:0000313" key="2">
    <source>
        <dbReference type="Proteomes" id="UP001341840"/>
    </source>
</evidence>
<sequence>MRGIKKTGTIYEYLLKLRTIAESLATLDHPVPDPWIKRRVSWIYCFYNGKIWNLHSPRLQLNHLLLQILLSLIILHRGVAMEEGAEVMDDFKGEDAVLGNLQGLSVRYVEKEDMLHLTATTDMIISIVKALTNNNHLLQSPTRIQLLHLHHRVFTSIPHSSTPESRFCLISR</sequence>
<dbReference type="EMBL" id="JASCZI010181471">
    <property type="protein sequence ID" value="MED6183821.1"/>
    <property type="molecule type" value="Genomic_DNA"/>
</dbReference>
<proteinExistence type="predicted"/>
<comment type="caution">
    <text evidence="1">The sequence shown here is derived from an EMBL/GenBank/DDBJ whole genome shotgun (WGS) entry which is preliminary data.</text>
</comment>
<protein>
    <submittedName>
        <fullName evidence="1">Uncharacterized protein</fullName>
    </submittedName>
</protein>
<reference evidence="1 2" key="1">
    <citation type="journal article" date="2023" name="Plants (Basel)">
        <title>Bridging the Gap: Combining Genomics and Transcriptomics Approaches to Understand Stylosanthes scabra, an Orphan Legume from the Brazilian Caatinga.</title>
        <authorList>
            <person name="Ferreira-Neto J.R.C."/>
            <person name="da Silva M.D."/>
            <person name="Binneck E."/>
            <person name="de Melo N.F."/>
            <person name="da Silva R.H."/>
            <person name="de Melo A.L.T.M."/>
            <person name="Pandolfi V."/>
            <person name="Bustamante F.O."/>
            <person name="Brasileiro-Vidal A.C."/>
            <person name="Benko-Iseppon A.M."/>
        </authorList>
    </citation>
    <scope>NUCLEOTIDE SEQUENCE [LARGE SCALE GENOMIC DNA]</scope>
    <source>
        <tissue evidence="1">Leaves</tissue>
    </source>
</reference>
<organism evidence="1 2">
    <name type="scientific">Stylosanthes scabra</name>
    <dbReference type="NCBI Taxonomy" id="79078"/>
    <lineage>
        <taxon>Eukaryota</taxon>
        <taxon>Viridiplantae</taxon>
        <taxon>Streptophyta</taxon>
        <taxon>Embryophyta</taxon>
        <taxon>Tracheophyta</taxon>
        <taxon>Spermatophyta</taxon>
        <taxon>Magnoliopsida</taxon>
        <taxon>eudicotyledons</taxon>
        <taxon>Gunneridae</taxon>
        <taxon>Pentapetalae</taxon>
        <taxon>rosids</taxon>
        <taxon>fabids</taxon>
        <taxon>Fabales</taxon>
        <taxon>Fabaceae</taxon>
        <taxon>Papilionoideae</taxon>
        <taxon>50 kb inversion clade</taxon>
        <taxon>dalbergioids sensu lato</taxon>
        <taxon>Dalbergieae</taxon>
        <taxon>Pterocarpus clade</taxon>
        <taxon>Stylosanthes</taxon>
    </lineage>
</organism>